<feature type="non-terminal residue" evidence="1">
    <location>
        <position position="1"/>
    </location>
</feature>
<dbReference type="EMBL" id="DXCD01000155">
    <property type="protein sequence ID" value="HIZ13439.1"/>
    <property type="molecule type" value="Genomic_DNA"/>
</dbReference>
<comment type="caution">
    <text evidence="1">The sequence shown here is derived from an EMBL/GenBank/DDBJ whole genome shotgun (WGS) entry which is preliminary data.</text>
</comment>
<protein>
    <submittedName>
        <fullName evidence="1">Uncharacterized protein</fullName>
    </submittedName>
</protein>
<sequence>DQRVVRYLLKCNPEYQELLDKRSLLLREYPVLDRLWDEESEIFLTEEEHKAFGNYMNLKSDVEALEREYFYFLGQADMRDLNRLLTDLSEESNAPDAGNRRMRILEHLKDGRMDDADREFLENAEFRRRRQQADELGKRLDEMPLSKEAREAVDEYISAVEAEWLCYGELAYRYGIEDMLTLLKQ</sequence>
<dbReference type="AlphaFoldDB" id="A0A9D2IJR0"/>
<accession>A0A9D2IJR0</accession>
<proteinExistence type="predicted"/>
<name>A0A9D2IJR0_9FIRM</name>
<reference evidence="1" key="1">
    <citation type="journal article" date="2021" name="PeerJ">
        <title>Extensive microbial diversity within the chicken gut microbiome revealed by metagenomics and culture.</title>
        <authorList>
            <person name="Gilroy R."/>
            <person name="Ravi A."/>
            <person name="Getino M."/>
            <person name="Pursley I."/>
            <person name="Horton D.L."/>
            <person name="Alikhan N.F."/>
            <person name="Baker D."/>
            <person name="Gharbi K."/>
            <person name="Hall N."/>
            <person name="Watson M."/>
            <person name="Adriaenssens E.M."/>
            <person name="Foster-Nyarko E."/>
            <person name="Jarju S."/>
            <person name="Secka A."/>
            <person name="Antonio M."/>
            <person name="Oren A."/>
            <person name="Chaudhuri R.R."/>
            <person name="La Ragione R."/>
            <person name="Hildebrand F."/>
            <person name="Pallen M.J."/>
        </authorList>
    </citation>
    <scope>NUCLEOTIDE SEQUENCE</scope>
    <source>
        <strain evidence="1">ChiGjej1B1-13045</strain>
    </source>
</reference>
<evidence type="ECO:0000313" key="1">
    <source>
        <dbReference type="EMBL" id="HIZ13439.1"/>
    </source>
</evidence>
<evidence type="ECO:0000313" key="2">
    <source>
        <dbReference type="Proteomes" id="UP000824017"/>
    </source>
</evidence>
<gene>
    <name evidence="1" type="ORF">H9817_05890</name>
</gene>
<dbReference type="Proteomes" id="UP000824017">
    <property type="component" value="Unassembled WGS sequence"/>
</dbReference>
<organism evidence="1 2">
    <name type="scientific">Candidatus Mediterraneibacter stercorigallinarum</name>
    <dbReference type="NCBI Taxonomy" id="2838686"/>
    <lineage>
        <taxon>Bacteria</taxon>
        <taxon>Bacillati</taxon>
        <taxon>Bacillota</taxon>
        <taxon>Clostridia</taxon>
        <taxon>Lachnospirales</taxon>
        <taxon>Lachnospiraceae</taxon>
        <taxon>Mediterraneibacter</taxon>
    </lineage>
</organism>
<reference evidence="1" key="2">
    <citation type="submission" date="2021-04" db="EMBL/GenBank/DDBJ databases">
        <authorList>
            <person name="Gilroy R."/>
        </authorList>
    </citation>
    <scope>NUCLEOTIDE SEQUENCE</scope>
    <source>
        <strain evidence="1">ChiGjej1B1-13045</strain>
    </source>
</reference>